<dbReference type="GO" id="GO:0009231">
    <property type="term" value="P:riboflavin biosynthetic process"/>
    <property type="evidence" value="ECO:0007669"/>
    <property type="project" value="InterPro"/>
</dbReference>
<protein>
    <submittedName>
        <fullName evidence="2">Dihydrofolate reductase</fullName>
    </submittedName>
</protein>
<dbReference type="SUPFAM" id="SSF53597">
    <property type="entry name" value="Dihydrofolate reductase-like"/>
    <property type="match status" value="1"/>
</dbReference>
<sequence>MRKLITGMKVSVDGKMEGPEGYADWVDAWSEEYGLTPQIDACLLGSVMYAGYERYWSAIQNEPDKPLPMTGKLPTPAELEWARFAEQTPHYVLSNTITSAAWPKTRFMRSLEDIAALKQQPGKDIYLMGGARMTASLIDAGLVDELRLIVYPLLVGEGKALFGATQKRRGLELRKVQQLTDGRVSLVYRIG</sequence>
<gene>
    <name evidence="2" type="ORF">CIT26_33360</name>
</gene>
<dbReference type="InterPro" id="IPR050765">
    <property type="entry name" value="Riboflavin_Biosynth_HTPR"/>
</dbReference>
<proteinExistence type="predicted"/>
<dbReference type="Gene3D" id="3.40.430.10">
    <property type="entry name" value="Dihydrofolate Reductase, subunit A"/>
    <property type="match status" value="1"/>
</dbReference>
<dbReference type="GO" id="GO:0008703">
    <property type="term" value="F:5-amino-6-(5-phosphoribosylamino)uracil reductase activity"/>
    <property type="evidence" value="ECO:0007669"/>
    <property type="project" value="InterPro"/>
</dbReference>
<dbReference type="EMBL" id="NPKJ01000075">
    <property type="protein sequence ID" value="PAQ05165.1"/>
    <property type="molecule type" value="Genomic_DNA"/>
</dbReference>
<dbReference type="Proteomes" id="UP000216442">
    <property type="component" value="Unassembled WGS sequence"/>
</dbReference>
<dbReference type="InterPro" id="IPR002734">
    <property type="entry name" value="RibDG_C"/>
</dbReference>
<name>A0A271LCJ1_9HYPH</name>
<accession>A0A271LCJ1</accession>
<feature type="domain" description="Bacterial bifunctional deaminase-reductase C-terminal" evidence="1">
    <location>
        <begin position="2"/>
        <end position="182"/>
    </location>
</feature>
<comment type="caution">
    <text evidence="2">The sequence shown here is derived from an EMBL/GenBank/DDBJ whole genome shotgun (WGS) entry which is preliminary data.</text>
</comment>
<evidence type="ECO:0000313" key="2">
    <source>
        <dbReference type="EMBL" id="PAQ05165.1"/>
    </source>
</evidence>
<dbReference type="PANTHER" id="PTHR38011:SF11">
    <property type="entry name" value="2,5-DIAMINO-6-RIBOSYLAMINO-4(3H)-PYRIMIDINONE 5'-PHOSPHATE REDUCTASE"/>
    <property type="match status" value="1"/>
</dbReference>
<dbReference type="OrthoDB" id="7342392at2"/>
<reference evidence="2 3" key="1">
    <citation type="submission" date="2017-08" db="EMBL/GenBank/DDBJ databases">
        <title>Mesorhizobium wenxinae sp. nov., a novel rhizobial species isolated from root nodules of chickpea (Cicer arietinum L.).</title>
        <authorList>
            <person name="Zhang J."/>
        </authorList>
    </citation>
    <scope>NUCLEOTIDE SEQUENCE [LARGE SCALE GENOMIC DNA]</scope>
    <source>
        <strain evidence="2 3">SDW018</strain>
    </source>
</reference>
<dbReference type="AlphaFoldDB" id="A0A271LCJ1"/>
<dbReference type="PANTHER" id="PTHR38011">
    <property type="entry name" value="DIHYDROFOLATE REDUCTASE FAMILY PROTEIN (AFU_ORTHOLOGUE AFUA_8G06820)"/>
    <property type="match status" value="1"/>
</dbReference>
<evidence type="ECO:0000313" key="3">
    <source>
        <dbReference type="Proteomes" id="UP000216442"/>
    </source>
</evidence>
<dbReference type="RefSeq" id="WP_095496565.1">
    <property type="nucleotide sequence ID" value="NZ_NPKJ01000075.1"/>
</dbReference>
<dbReference type="InterPro" id="IPR024072">
    <property type="entry name" value="DHFR-like_dom_sf"/>
</dbReference>
<keyword evidence="3" id="KW-1185">Reference proteome</keyword>
<evidence type="ECO:0000259" key="1">
    <source>
        <dbReference type="Pfam" id="PF01872"/>
    </source>
</evidence>
<dbReference type="Pfam" id="PF01872">
    <property type="entry name" value="RibD_C"/>
    <property type="match status" value="1"/>
</dbReference>
<organism evidence="2 3">
    <name type="scientific">Mesorhizobium temperatum</name>
    <dbReference type="NCBI Taxonomy" id="241416"/>
    <lineage>
        <taxon>Bacteria</taxon>
        <taxon>Pseudomonadati</taxon>
        <taxon>Pseudomonadota</taxon>
        <taxon>Alphaproteobacteria</taxon>
        <taxon>Hyphomicrobiales</taxon>
        <taxon>Phyllobacteriaceae</taxon>
        <taxon>Mesorhizobium</taxon>
    </lineage>
</organism>